<feature type="compositionally biased region" description="Low complexity" evidence="1">
    <location>
        <begin position="108"/>
        <end position="137"/>
    </location>
</feature>
<sequence>MCGRVWQATIDSAIPDEELSDLLNSFLLPLPLMSSPFAVCEKSNLTEEAAVAAAPFHCLNPTVNNNLEDKERKHSSFKDQLSREQRYLKRRFEQLATHYAMSKRRSVSECSSSTVSSSHSTASSAPSPISESGEYKI</sequence>
<keyword evidence="3" id="KW-1185">Reference proteome</keyword>
<gene>
    <name evidence="2" type="ORF">MELIAE_LOCUS5034</name>
</gene>
<reference evidence="2" key="1">
    <citation type="submission" date="2021-12" db="EMBL/GenBank/DDBJ databases">
        <authorList>
            <person name="King R."/>
        </authorList>
    </citation>
    <scope>NUCLEOTIDE SEQUENCE</scope>
</reference>
<dbReference type="EMBL" id="OV121134">
    <property type="protein sequence ID" value="CAH0552906.1"/>
    <property type="molecule type" value="Genomic_DNA"/>
</dbReference>
<feature type="region of interest" description="Disordered" evidence="1">
    <location>
        <begin position="103"/>
        <end position="137"/>
    </location>
</feature>
<dbReference type="AlphaFoldDB" id="A0A9P0FEC2"/>
<dbReference type="OrthoDB" id="5920083at2759"/>
<evidence type="ECO:0000313" key="2">
    <source>
        <dbReference type="EMBL" id="CAH0552906.1"/>
    </source>
</evidence>
<dbReference type="Proteomes" id="UP001154078">
    <property type="component" value="Chromosome 3"/>
</dbReference>
<proteinExistence type="predicted"/>
<evidence type="ECO:0000313" key="3">
    <source>
        <dbReference type="Proteomes" id="UP001154078"/>
    </source>
</evidence>
<organism evidence="2 3">
    <name type="scientific">Brassicogethes aeneus</name>
    <name type="common">Rape pollen beetle</name>
    <name type="synonym">Meligethes aeneus</name>
    <dbReference type="NCBI Taxonomy" id="1431903"/>
    <lineage>
        <taxon>Eukaryota</taxon>
        <taxon>Metazoa</taxon>
        <taxon>Ecdysozoa</taxon>
        <taxon>Arthropoda</taxon>
        <taxon>Hexapoda</taxon>
        <taxon>Insecta</taxon>
        <taxon>Pterygota</taxon>
        <taxon>Neoptera</taxon>
        <taxon>Endopterygota</taxon>
        <taxon>Coleoptera</taxon>
        <taxon>Polyphaga</taxon>
        <taxon>Cucujiformia</taxon>
        <taxon>Nitidulidae</taxon>
        <taxon>Meligethinae</taxon>
        <taxon>Brassicogethes</taxon>
    </lineage>
</organism>
<name>A0A9P0FEC2_BRAAE</name>
<accession>A0A9P0FEC2</accession>
<evidence type="ECO:0000256" key="1">
    <source>
        <dbReference type="SAM" id="MobiDB-lite"/>
    </source>
</evidence>
<protein>
    <submittedName>
        <fullName evidence="2">Uncharacterized protein</fullName>
    </submittedName>
</protein>